<gene>
    <name evidence="3" type="ORF">A2563_01895</name>
</gene>
<dbReference type="InterPro" id="IPR051325">
    <property type="entry name" value="Nudix_hydrolase_domain"/>
</dbReference>
<dbReference type="PANTHER" id="PTHR21340">
    <property type="entry name" value="DIADENOSINE 5,5-P1,P4-TETRAPHOSPHATE PYROPHOSPHOHYDROLASE MUTT"/>
    <property type="match status" value="1"/>
</dbReference>
<evidence type="ECO:0000313" key="3">
    <source>
        <dbReference type="EMBL" id="OGH93340.1"/>
    </source>
</evidence>
<name>A0A1F6PBB1_9BACT</name>
<dbReference type="GO" id="GO:0004081">
    <property type="term" value="F:bis(5'-nucleosyl)-tetraphosphatase (asymmetrical) activity"/>
    <property type="evidence" value="ECO:0007669"/>
    <property type="project" value="TreeGrafter"/>
</dbReference>
<dbReference type="Gene3D" id="3.90.79.10">
    <property type="entry name" value="Nucleoside Triphosphate Pyrophosphohydrolase"/>
    <property type="match status" value="1"/>
</dbReference>
<dbReference type="GO" id="GO:0006754">
    <property type="term" value="P:ATP biosynthetic process"/>
    <property type="evidence" value="ECO:0007669"/>
    <property type="project" value="TreeGrafter"/>
</dbReference>
<dbReference type="InterPro" id="IPR000086">
    <property type="entry name" value="NUDIX_hydrolase_dom"/>
</dbReference>
<dbReference type="Pfam" id="PF00293">
    <property type="entry name" value="NUDIX"/>
    <property type="match status" value="1"/>
</dbReference>
<comment type="caution">
    <text evidence="3">The sequence shown here is derived from an EMBL/GenBank/DDBJ whole genome shotgun (WGS) entry which is preliminary data.</text>
</comment>
<reference evidence="3 4" key="1">
    <citation type="journal article" date="2016" name="Nat. Commun.">
        <title>Thousands of microbial genomes shed light on interconnected biogeochemical processes in an aquifer system.</title>
        <authorList>
            <person name="Anantharaman K."/>
            <person name="Brown C.T."/>
            <person name="Hug L.A."/>
            <person name="Sharon I."/>
            <person name="Castelle C.J."/>
            <person name="Probst A.J."/>
            <person name="Thomas B.C."/>
            <person name="Singh A."/>
            <person name="Wilkins M.J."/>
            <person name="Karaoz U."/>
            <person name="Brodie E.L."/>
            <person name="Williams K.H."/>
            <person name="Hubbard S.S."/>
            <person name="Banfield J.F."/>
        </authorList>
    </citation>
    <scope>NUCLEOTIDE SEQUENCE [LARGE SCALE GENOMIC DNA]</scope>
</reference>
<dbReference type="Proteomes" id="UP000176634">
    <property type="component" value="Unassembled WGS sequence"/>
</dbReference>
<protein>
    <recommendedName>
        <fullName evidence="2">Nudix hydrolase domain-containing protein</fullName>
    </recommendedName>
</protein>
<dbReference type="SUPFAM" id="SSF55811">
    <property type="entry name" value="Nudix"/>
    <property type="match status" value="1"/>
</dbReference>
<keyword evidence="1" id="KW-0378">Hydrolase</keyword>
<sequence length="144" mass="16479">MANKEHEKFTISQWGALIRDGKCLIMCAAGFDYWELPGGRIEVEELDSSTAEMAFRREIQEELGISEFEMGRLVGCMIGYTMGHHTPTSRLIYIIKNDNAEIKLSHEHDEYRWVSLDEVDSYTYNILKNSVPLSDIIKNALSSN</sequence>
<feature type="domain" description="Nudix hydrolase" evidence="2">
    <location>
        <begin position="8"/>
        <end position="139"/>
    </location>
</feature>
<organism evidence="3 4">
    <name type="scientific">Candidatus Magasanikbacteria bacterium RIFOXYD1_FULL_40_23</name>
    <dbReference type="NCBI Taxonomy" id="1798705"/>
    <lineage>
        <taxon>Bacteria</taxon>
        <taxon>Candidatus Magasanikiibacteriota</taxon>
    </lineage>
</organism>
<accession>A0A1F6PBB1</accession>
<dbReference type="InterPro" id="IPR015797">
    <property type="entry name" value="NUDIX_hydrolase-like_dom_sf"/>
</dbReference>
<dbReference type="EMBL" id="MFRA01000001">
    <property type="protein sequence ID" value="OGH93340.1"/>
    <property type="molecule type" value="Genomic_DNA"/>
</dbReference>
<dbReference type="STRING" id="1798705.A2563_01895"/>
<evidence type="ECO:0000259" key="2">
    <source>
        <dbReference type="PROSITE" id="PS51462"/>
    </source>
</evidence>
<dbReference type="PROSITE" id="PS51462">
    <property type="entry name" value="NUDIX"/>
    <property type="match status" value="1"/>
</dbReference>
<dbReference type="PANTHER" id="PTHR21340:SF0">
    <property type="entry name" value="BIS(5'-NUCLEOSYL)-TETRAPHOSPHATASE [ASYMMETRICAL]"/>
    <property type="match status" value="1"/>
</dbReference>
<dbReference type="AlphaFoldDB" id="A0A1F6PBB1"/>
<dbReference type="GO" id="GO:0006167">
    <property type="term" value="P:AMP biosynthetic process"/>
    <property type="evidence" value="ECO:0007669"/>
    <property type="project" value="TreeGrafter"/>
</dbReference>
<evidence type="ECO:0000256" key="1">
    <source>
        <dbReference type="ARBA" id="ARBA00022801"/>
    </source>
</evidence>
<evidence type="ECO:0000313" key="4">
    <source>
        <dbReference type="Proteomes" id="UP000176634"/>
    </source>
</evidence>
<proteinExistence type="predicted"/>